<dbReference type="RefSeq" id="WP_029193769.1">
    <property type="nucleotide sequence ID" value="NZ_JAMDMW010000108.1"/>
</dbReference>
<dbReference type="Pfam" id="PF00294">
    <property type="entry name" value="PfkB"/>
    <property type="match status" value="1"/>
</dbReference>
<feature type="binding site" evidence="9">
    <location>
        <position position="251"/>
    </location>
    <ligand>
        <name>K(+)</name>
        <dbReference type="ChEBI" id="CHEBI:29103"/>
    </ligand>
</feature>
<feature type="binding site" evidence="9">
    <location>
        <begin position="14"/>
        <end position="16"/>
    </location>
    <ligand>
        <name>substrate</name>
    </ligand>
</feature>
<comment type="caution">
    <text evidence="12">The sequence shown here is derived from an EMBL/GenBank/DDBJ whole genome shotgun (WGS) entry which is preliminary data.</text>
</comment>
<feature type="binding site" evidence="9">
    <location>
        <position position="288"/>
    </location>
    <ligand>
        <name>K(+)</name>
        <dbReference type="ChEBI" id="CHEBI:29103"/>
    </ligand>
</feature>
<dbReference type="NCBIfam" id="TIGR02152">
    <property type="entry name" value="D_ribokin_bact"/>
    <property type="match status" value="1"/>
</dbReference>
<evidence type="ECO:0000259" key="11">
    <source>
        <dbReference type="Pfam" id="PF00294"/>
    </source>
</evidence>
<keyword evidence="5 9" id="KW-0067">ATP-binding</keyword>
<feature type="binding site" evidence="9">
    <location>
        <position position="290"/>
    </location>
    <ligand>
        <name>K(+)</name>
        <dbReference type="ChEBI" id="CHEBI:29103"/>
    </ligand>
</feature>
<feature type="binding site" evidence="9">
    <location>
        <begin position="254"/>
        <end position="255"/>
    </location>
    <ligand>
        <name>ATP</name>
        <dbReference type="ChEBI" id="CHEBI:30616"/>
    </ligand>
</feature>
<feature type="domain" description="Carbohydrate kinase PfkB" evidence="11">
    <location>
        <begin position="6"/>
        <end position="297"/>
    </location>
</feature>
<comment type="function">
    <text evidence="9">Catalyzes the phosphorylation of ribose at O-5 in a reaction requiring ATP and magnesium. The resulting D-ribose-5-phosphate can then be used either for sythesis of nucleotides, histidine, and tryptophan, or as a component of the pentose phosphate pathway.</text>
</comment>
<keyword evidence="3 9" id="KW-0547">Nucleotide-binding</keyword>
<keyword evidence="4 9" id="KW-0418">Kinase</keyword>
<reference evidence="12 13" key="1">
    <citation type="submission" date="2022-05" db="EMBL/GenBank/DDBJ databases">
        <title>Genome Sequencing of Bee-Associated Microbes.</title>
        <authorList>
            <person name="Dunlap C."/>
        </authorList>
    </citation>
    <scope>NUCLEOTIDE SEQUENCE [LARGE SCALE GENOMIC DNA]</scope>
    <source>
        <strain evidence="12 13">NRRL B-14421</strain>
    </source>
</reference>
<evidence type="ECO:0000256" key="10">
    <source>
        <dbReference type="NCBIfam" id="TIGR02152"/>
    </source>
</evidence>
<comment type="catalytic activity">
    <reaction evidence="9">
        <text>D-ribose + ATP = D-ribose 5-phosphate + ADP + H(+)</text>
        <dbReference type="Rhea" id="RHEA:13697"/>
        <dbReference type="ChEBI" id="CHEBI:15378"/>
        <dbReference type="ChEBI" id="CHEBI:30616"/>
        <dbReference type="ChEBI" id="CHEBI:47013"/>
        <dbReference type="ChEBI" id="CHEBI:78346"/>
        <dbReference type="ChEBI" id="CHEBI:456216"/>
        <dbReference type="EC" id="2.7.1.15"/>
    </reaction>
</comment>
<keyword evidence="2 9" id="KW-0479">Metal-binding</keyword>
<feature type="binding site" evidence="9">
    <location>
        <position position="249"/>
    </location>
    <ligand>
        <name>K(+)</name>
        <dbReference type="ChEBI" id="CHEBI:29103"/>
    </ligand>
</feature>
<evidence type="ECO:0000313" key="13">
    <source>
        <dbReference type="Proteomes" id="UP001527099"/>
    </source>
</evidence>
<dbReference type="PANTHER" id="PTHR10584:SF166">
    <property type="entry name" value="RIBOKINASE"/>
    <property type="match status" value="1"/>
</dbReference>
<keyword evidence="7 9" id="KW-0630">Potassium</keyword>
<accession>A0ABT4G645</accession>
<dbReference type="PRINTS" id="PR00990">
    <property type="entry name" value="RIBOKINASE"/>
</dbReference>
<dbReference type="InterPro" id="IPR011611">
    <property type="entry name" value="PfkB_dom"/>
</dbReference>
<sequence>MAQPARIVVVGSLNMDLVVVAPRIALEGETILGGQFSTMPGGKGANQAVAASRLGAKVHMVGCVGDDGFGQELLAHLNQENIDTEYVSTLAGISSGVAMITVNESGENSIVVSSGANARMTPDHVRRAESVICSSDLLLIQLEIPMETVEEAVSIANRHQVPVILNPAPANQLSEALLKQVDILTPNETEGKLIITGQADGDASVEEIISTLINKGVKRVVMTLGGDGAAYSEKGTIQHLKAHQMEVVDTTGAGDSFNAGLGVYLAEGGSLEEAVQFAQKAAALSVAKLGAQPAMPSRIEVEHFHNKRSNGGEVYES</sequence>
<dbReference type="PANTHER" id="PTHR10584">
    <property type="entry name" value="SUGAR KINASE"/>
    <property type="match status" value="1"/>
</dbReference>
<feature type="binding site" evidence="9">
    <location>
        <position position="255"/>
    </location>
    <ligand>
        <name>substrate</name>
    </ligand>
</feature>
<dbReference type="Gene3D" id="3.40.1190.20">
    <property type="match status" value="1"/>
</dbReference>
<keyword evidence="8 9" id="KW-0119">Carbohydrate metabolism</keyword>
<evidence type="ECO:0000256" key="4">
    <source>
        <dbReference type="ARBA" id="ARBA00022777"/>
    </source>
</evidence>
<proteinExistence type="inferred from homology"/>
<comment type="activity regulation">
    <text evidence="9">Activated by a monovalent cation that binds near, but not in, the active site. The most likely occupant of the site in vivo is potassium. Ion binding induces a conformational change that may alter substrate affinity.</text>
</comment>
<dbReference type="HAMAP" id="MF_01987">
    <property type="entry name" value="Ribokinase"/>
    <property type="match status" value="1"/>
</dbReference>
<protein>
    <recommendedName>
        <fullName evidence="9 10">Ribokinase</fullName>
        <shortName evidence="9">RK</shortName>
        <ecNumber evidence="9 10">2.7.1.15</ecNumber>
    </recommendedName>
</protein>
<dbReference type="Proteomes" id="UP001527099">
    <property type="component" value="Unassembled WGS sequence"/>
</dbReference>
<comment type="subcellular location">
    <subcellularLocation>
        <location evidence="9">Cytoplasm</location>
    </subcellularLocation>
</comment>
<feature type="binding site" evidence="9">
    <location>
        <begin position="223"/>
        <end position="228"/>
    </location>
    <ligand>
        <name>ATP</name>
        <dbReference type="ChEBI" id="CHEBI:30616"/>
    </ligand>
</feature>
<feature type="binding site" evidence="9">
    <location>
        <begin position="42"/>
        <end position="46"/>
    </location>
    <ligand>
        <name>substrate</name>
    </ligand>
</feature>
<keyword evidence="1 9" id="KW-0808">Transferase</keyword>
<dbReference type="GO" id="GO:0004747">
    <property type="term" value="F:ribokinase activity"/>
    <property type="evidence" value="ECO:0007669"/>
    <property type="project" value="UniProtKB-EC"/>
</dbReference>
<dbReference type="InterPro" id="IPR029056">
    <property type="entry name" value="Ribokinase-like"/>
</dbReference>
<keyword evidence="6 9" id="KW-0460">Magnesium</keyword>
<evidence type="ECO:0000256" key="9">
    <source>
        <dbReference type="HAMAP-Rule" id="MF_01987"/>
    </source>
</evidence>
<gene>
    <name evidence="9 12" type="primary">rbsK</name>
    <name evidence="12" type="ORF">M5X19_01765</name>
</gene>
<evidence type="ECO:0000256" key="2">
    <source>
        <dbReference type="ARBA" id="ARBA00022723"/>
    </source>
</evidence>
<comment type="cofactor">
    <cofactor evidence="9">
        <name>Mg(2+)</name>
        <dbReference type="ChEBI" id="CHEBI:18420"/>
    </cofactor>
    <text evidence="9">Requires a divalent cation, most likely magnesium in vivo, as an electrophilic catalyst to aid phosphoryl group transfer. It is the chelate of the metal and the nucleotide that is the actual substrate.</text>
</comment>
<evidence type="ECO:0000256" key="8">
    <source>
        <dbReference type="ARBA" id="ARBA00023277"/>
    </source>
</evidence>
<comment type="similarity">
    <text evidence="9">Belongs to the carbohydrate kinase PfkB family. Ribokinase subfamily.</text>
</comment>
<evidence type="ECO:0000256" key="3">
    <source>
        <dbReference type="ARBA" id="ARBA00022741"/>
    </source>
</evidence>
<evidence type="ECO:0000256" key="7">
    <source>
        <dbReference type="ARBA" id="ARBA00022958"/>
    </source>
</evidence>
<feature type="binding site" evidence="9">
    <location>
        <position position="285"/>
    </location>
    <ligand>
        <name>K(+)</name>
        <dbReference type="ChEBI" id="CHEBI:29103"/>
    </ligand>
</feature>
<evidence type="ECO:0000256" key="6">
    <source>
        <dbReference type="ARBA" id="ARBA00022842"/>
    </source>
</evidence>
<dbReference type="SUPFAM" id="SSF53613">
    <property type="entry name" value="Ribokinase-like"/>
    <property type="match status" value="1"/>
</dbReference>
<comment type="caution">
    <text evidence="9">Lacks conserved residue(s) required for the propagation of feature annotation.</text>
</comment>
<keyword evidence="13" id="KW-1185">Reference proteome</keyword>
<feature type="binding site" evidence="9">
    <location>
        <position position="187"/>
    </location>
    <ligand>
        <name>ATP</name>
        <dbReference type="ChEBI" id="CHEBI:30616"/>
    </ligand>
</feature>
<keyword evidence="9" id="KW-0963">Cytoplasm</keyword>
<name>A0ABT4G645_9BACL</name>
<evidence type="ECO:0000313" key="12">
    <source>
        <dbReference type="EMBL" id="MCY9691656.1"/>
    </source>
</evidence>
<dbReference type="EMBL" id="JAMDMX010000002">
    <property type="protein sequence ID" value="MCY9691656.1"/>
    <property type="molecule type" value="Genomic_DNA"/>
</dbReference>
<feature type="active site" description="Proton acceptor" evidence="9">
    <location>
        <position position="255"/>
    </location>
</feature>
<comment type="pathway">
    <text evidence="9">Carbohydrate metabolism; D-ribose degradation; D-ribose 5-phosphate from beta-D-ribopyranose: step 2/2.</text>
</comment>
<evidence type="ECO:0000256" key="1">
    <source>
        <dbReference type="ARBA" id="ARBA00022679"/>
    </source>
</evidence>
<dbReference type="InterPro" id="IPR002139">
    <property type="entry name" value="Ribo/fructo_kinase"/>
</dbReference>
<dbReference type="InterPro" id="IPR011877">
    <property type="entry name" value="Ribokinase"/>
</dbReference>
<feature type="binding site" evidence="9">
    <location>
        <position position="143"/>
    </location>
    <ligand>
        <name>substrate</name>
    </ligand>
</feature>
<evidence type="ECO:0000256" key="5">
    <source>
        <dbReference type="ARBA" id="ARBA00022840"/>
    </source>
</evidence>
<dbReference type="EC" id="2.7.1.15" evidence="9 10"/>
<organism evidence="12 13">
    <name type="scientific">Paenibacillus alginolyticus</name>
    <dbReference type="NCBI Taxonomy" id="59839"/>
    <lineage>
        <taxon>Bacteria</taxon>
        <taxon>Bacillati</taxon>
        <taxon>Bacillota</taxon>
        <taxon>Bacilli</taxon>
        <taxon>Bacillales</taxon>
        <taxon>Paenibacillaceae</taxon>
        <taxon>Paenibacillus</taxon>
    </lineage>
</organism>
<comment type="subunit">
    <text evidence="9">Homodimer.</text>
</comment>
<dbReference type="CDD" id="cd01174">
    <property type="entry name" value="ribokinase"/>
    <property type="match status" value="1"/>
</dbReference>